<comment type="caution">
    <text evidence="1">The sequence shown here is derived from an EMBL/GenBank/DDBJ whole genome shotgun (WGS) entry which is preliminary data.</text>
</comment>
<dbReference type="EMBL" id="PPSX01000186">
    <property type="protein sequence ID" value="RZQ51156.1"/>
    <property type="molecule type" value="Genomic_DNA"/>
</dbReference>
<dbReference type="Proteomes" id="UP000291338">
    <property type="component" value="Unassembled WGS sequence"/>
</dbReference>
<evidence type="ECO:0000313" key="1">
    <source>
        <dbReference type="EMBL" id="RZQ51156.1"/>
    </source>
</evidence>
<gene>
    <name evidence="1" type="ORF">C1E23_21100</name>
</gene>
<sequence length="127" mass="13303">CIDTEVRTVQPFEKLLNSAVTVTKAIDCATGENITVKVSPDVANASYTITGANTGFTATQVVALATDAAVFNGLATDDYTITITHPVTGCIYTTYHTVGTAPTFELIVDNIERACFGGTASVDLSFT</sequence>
<feature type="non-terminal residue" evidence="1">
    <location>
        <position position="1"/>
    </location>
</feature>
<proteinExistence type="predicted"/>
<name>A0A4Q7IIY8_9GAMM</name>
<evidence type="ECO:0000313" key="2">
    <source>
        <dbReference type="Proteomes" id="UP000291338"/>
    </source>
</evidence>
<reference evidence="1 2" key="1">
    <citation type="submission" date="2018-01" db="EMBL/GenBank/DDBJ databases">
        <title>Co-occurrence of chitin degradation, pigmentation and bioactivity in marine Pseudoalteromonas.</title>
        <authorList>
            <person name="Paulsen S."/>
            <person name="Gram L."/>
            <person name="Machado H."/>
        </authorList>
    </citation>
    <scope>NUCLEOTIDE SEQUENCE [LARGE SCALE GENOMIC DNA]</scope>
    <source>
        <strain evidence="1 2">S3898</strain>
    </source>
</reference>
<dbReference type="RefSeq" id="WP_165385669.1">
    <property type="nucleotide sequence ID" value="NZ_PPSX01000186.1"/>
</dbReference>
<feature type="non-terminal residue" evidence="1">
    <location>
        <position position="127"/>
    </location>
</feature>
<protein>
    <submittedName>
        <fullName evidence="1">Uncharacterized protein</fullName>
    </submittedName>
</protein>
<organism evidence="1 2">
    <name type="scientific">Pseudoalteromonas phenolica</name>
    <dbReference type="NCBI Taxonomy" id="161398"/>
    <lineage>
        <taxon>Bacteria</taxon>
        <taxon>Pseudomonadati</taxon>
        <taxon>Pseudomonadota</taxon>
        <taxon>Gammaproteobacteria</taxon>
        <taxon>Alteromonadales</taxon>
        <taxon>Pseudoalteromonadaceae</taxon>
        <taxon>Pseudoalteromonas</taxon>
    </lineage>
</organism>
<dbReference type="AlphaFoldDB" id="A0A4Q7IIY8"/>
<accession>A0A4Q7IIY8</accession>